<dbReference type="GO" id="GO:0006355">
    <property type="term" value="P:regulation of DNA-templated transcription"/>
    <property type="evidence" value="ECO:0007669"/>
    <property type="project" value="InterPro"/>
</dbReference>
<feature type="domain" description="HTH luxR-type" evidence="5">
    <location>
        <begin position="173"/>
        <end position="238"/>
    </location>
</feature>
<dbReference type="SUPFAM" id="SSF52172">
    <property type="entry name" value="CheY-like"/>
    <property type="match status" value="1"/>
</dbReference>
<dbReference type="KEGG" id="rin:ACS15_1236"/>
<dbReference type="CDD" id="cd06170">
    <property type="entry name" value="LuxR_C_like"/>
    <property type="match status" value="1"/>
</dbReference>
<dbReference type="InterPro" id="IPR016032">
    <property type="entry name" value="Sig_transdc_resp-reg_C-effctor"/>
</dbReference>
<evidence type="ECO:0000256" key="2">
    <source>
        <dbReference type="ARBA" id="ARBA00023125"/>
    </source>
</evidence>
<dbReference type="CDD" id="cd17535">
    <property type="entry name" value="REC_NarL-like"/>
    <property type="match status" value="1"/>
</dbReference>
<keyword evidence="2" id="KW-0238">DNA-binding</keyword>
<evidence type="ECO:0000259" key="5">
    <source>
        <dbReference type="PROSITE" id="PS50043"/>
    </source>
</evidence>
<dbReference type="GO" id="GO:0000160">
    <property type="term" value="P:phosphorelay signal transduction system"/>
    <property type="evidence" value="ECO:0007669"/>
    <property type="project" value="InterPro"/>
</dbReference>
<accession>A0AAC9BLU7</accession>
<dbReference type="SMART" id="SM00421">
    <property type="entry name" value="HTH_LUXR"/>
    <property type="match status" value="1"/>
</dbReference>
<reference evidence="7 8" key="1">
    <citation type="submission" date="2015-09" db="EMBL/GenBank/DDBJ databases">
        <authorList>
            <person name="Xu Y."/>
            <person name="Nagy A."/>
            <person name="Liu N.T."/>
            <person name="Nou X."/>
        </authorList>
    </citation>
    <scope>NUCLEOTIDE SEQUENCE [LARGE SCALE GENOMIC DNA]</scope>
    <source>
        <strain evidence="7 8">FC1138</strain>
    </source>
</reference>
<dbReference type="PANTHER" id="PTHR43214">
    <property type="entry name" value="TWO-COMPONENT RESPONSE REGULATOR"/>
    <property type="match status" value="1"/>
</dbReference>
<evidence type="ECO:0000313" key="7">
    <source>
        <dbReference type="EMBL" id="ANH74860.1"/>
    </source>
</evidence>
<dbReference type="GO" id="GO:0003677">
    <property type="term" value="F:DNA binding"/>
    <property type="evidence" value="ECO:0007669"/>
    <property type="project" value="UniProtKB-KW"/>
</dbReference>
<dbReference type="InterPro" id="IPR011006">
    <property type="entry name" value="CheY-like_superfamily"/>
</dbReference>
<dbReference type="Proteomes" id="UP000077927">
    <property type="component" value="Chromosome 1"/>
</dbReference>
<name>A0AAC9BLU7_9RALS</name>
<dbReference type="Pfam" id="PF00072">
    <property type="entry name" value="Response_reg"/>
    <property type="match status" value="1"/>
</dbReference>
<feature type="region of interest" description="Disordered" evidence="4">
    <location>
        <begin position="1"/>
        <end position="22"/>
    </location>
</feature>
<dbReference type="AlphaFoldDB" id="A0AAC9BLU7"/>
<dbReference type="EMBL" id="CP012605">
    <property type="protein sequence ID" value="ANH74860.1"/>
    <property type="molecule type" value="Genomic_DNA"/>
</dbReference>
<dbReference type="PANTHER" id="PTHR43214:SF17">
    <property type="entry name" value="TRANSCRIPTIONAL REGULATORY PROTEIN RCSB"/>
    <property type="match status" value="1"/>
</dbReference>
<dbReference type="InterPro" id="IPR036388">
    <property type="entry name" value="WH-like_DNA-bd_sf"/>
</dbReference>
<protein>
    <submittedName>
        <fullName evidence="7">Bacterial regulatory, luxR family protein</fullName>
    </submittedName>
</protein>
<evidence type="ECO:0000259" key="6">
    <source>
        <dbReference type="PROSITE" id="PS50110"/>
    </source>
</evidence>
<dbReference type="SUPFAM" id="SSF46894">
    <property type="entry name" value="C-terminal effector domain of the bipartite response regulators"/>
    <property type="match status" value="1"/>
</dbReference>
<organism evidence="7 8">
    <name type="scientific">Ralstonia insidiosa</name>
    <dbReference type="NCBI Taxonomy" id="190721"/>
    <lineage>
        <taxon>Bacteria</taxon>
        <taxon>Pseudomonadati</taxon>
        <taxon>Pseudomonadota</taxon>
        <taxon>Betaproteobacteria</taxon>
        <taxon>Burkholderiales</taxon>
        <taxon>Burkholderiaceae</taxon>
        <taxon>Ralstonia</taxon>
    </lineage>
</organism>
<dbReference type="InterPro" id="IPR039420">
    <property type="entry name" value="WalR-like"/>
</dbReference>
<evidence type="ECO:0000256" key="1">
    <source>
        <dbReference type="ARBA" id="ARBA00022553"/>
    </source>
</evidence>
<feature type="modified residue" description="4-aspartylphosphate" evidence="3">
    <location>
        <position position="83"/>
    </location>
</feature>
<proteinExistence type="predicted"/>
<evidence type="ECO:0000256" key="4">
    <source>
        <dbReference type="SAM" id="MobiDB-lite"/>
    </source>
</evidence>
<sequence>MHNAGISVARSPQRSRSRPATRAITMNPVQIRVAIADDHPAILFGVKHELASRQSISIDGLVRNSTELIELLDRTRVDVLVCDYAMPGGNYGDGMALLSLVQQRYPHVRIVVLTMMENAAILSVLMTGIQCIVSKSDLTNHLSLAVHAAFANGRYVSPTIERILRTLEPSHRDAPGNAQLTGRELEVIRLYVSGMTINEIAERLNRSKKTVSTQKSSAMRKLNINREVDLFHYGVETGLIPSVMRPMR</sequence>
<dbReference type="PROSITE" id="PS50110">
    <property type="entry name" value="RESPONSE_REGULATORY"/>
    <property type="match status" value="1"/>
</dbReference>
<dbReference type="SMART" id="SM00448">
    <property type="entry name" value="REC"/>
    <property type="match status" value="1"/>
</dbReference>
<feature type="domain" description="Response regulatory" evidence="6">
    <location>
        <begin position="32"/>
        <end position="150"/>
    </location>
</feature>
<keyword evidence="1 3" id="KW-0597">Phosphoprotein</keyword>
<evidence type="ECO:0000313" key="8">
    <source>
        <dbReference type="Proteomes" id="UP000077927"/>
    </source>
</evidence>
<gene>
    <name evidence="7" type="ORF">ACS15_1236</name>
</gene>
<dbReference type="InterPro" id="IPR000792">
    <property type="entry name" value="Tscrpt_reg_LuxR_C"/>
</dbReference>
<dbReference type="Gene3D" id="1.10.10.10">
    <property type="entry name" value="Winged helix-like DNA-binding domain superfamily/Winged helix DNA-binding domain"/>
    <property type="match status" value="1"/>
</dbReference>
<dbReference type="Pfam" id="PF00196">
    <property type="entry name" value="GerE"/>
    <property type="match status" value="1"/>
</dbReference>
<dbReference type="InterPro" id="IPR058245">
    <property type="entry name" value="NreC/VraR/RcsB-like_REC"/>
</dbReference>
<dbReference type="PROSITE" id="PS50043">
    <property type="entry name" value="HTH_LUXR_2"/>
    <property type="match status" value="1"/>
</dbReference>
<dbReference type="Gene3D" id="3.40.50.2300">
    <property type="match status" value="1"/>
</dbReference>
<dbReference type="InterPro" id="IPR001789">
    <property type="entry name" value="Sig_transdc_resp-reg_receiver"/>
</dbReference>
<evidence type="ECO:0000256" key="3">
    <source>
        <dbReference type="PROSITE-ProRule" id="PRU00169"/>
    </source>
</evidence>
<dbReference type="PRINTS" id="PR00038">
    <property type="entry name" value="HTHLUXR"/>
</dbReference>